<organism evidence="1 2">
    <name type="scientific">Kitasatospora arboriphila</name>
    <dbReference type="NCBI Taxonomy" id="258052"/>
    <lineage>
        <taxon>Bacteria</taxon>
        <taxon>Bacillati</taxon>
        <taxon>Actinomycetota</taxon>
        <taxon>Actinomycetes</taxon>
        <taxon>Kitasatosporales</taxon>
        <taxon>Streptomycetaceae</taxon>
        <taxon>Kitasatospora</taxon>
    </lineage>
</organism>
<proteinExistence type="predicted"/>
<protein>
    <recommendedName>
        <fullName evidence="3">HEAT repeat domain-containing protein</fullName>
    </recommendedName>
</protein>
<dbReference type="RefSeq" id="WP_344628335.1">
    <property type="nucleotide sequence ID" value="NZ_BAAALD010000162.1"/>
</dbReference>
<comment type="caution">
    <text evidence="1">The sequence shown here is derived from an EMBL/GenBank/DDBJ whole genome shotgun (WGS) entry which is preliminary data.</text>
</comment>
<keyword evidence="2" id="KW-1185">Reference proteome</keyword>
<accession>A0ABP4EU65</accession>
<sequence>MSEWEFDPACQAVWRAFGDGNFLDQVGGPLDVRAVVAAVRPEVKDEFLLEEVPWDRFPDGVEVREDMERLRSGGVDVGGRALGMLMGLCANDMRAAVAPAVPFLIRIAADPGSSHRVEALGVVAEVARMRHQGVCTREDMLRFRDDDEWSVEVTGYPQNWSVQAAREAIAADTGLLLPLLHDADPALRIAAAYALAAALDRTRDIRTVFHARLDAEQEPAVRAALVLAIAQLGRAHRHEPTVVWVRECWADPARPAEVRMSAVLGWMCLTGLPVPNELRTVLDDLATDGMTLLMAPLPWMRAAEYLDHDGLRRCLHAMLHPDTPDPAGYSDDPWA</sequence>
<evidence type="ECO:0000313" key="2">
    <source>
        <dbReference type="Proteomes" id="UP001499987"/>
    </source>
</evidence>
<dbReference type="InterPro" id="IPR016024">
    <property type="entry name" value="ARM-type_fold"/>
</dbReference>
<dbReference type="EMBL" id="BAAALD010000162">
    <property type="protein sequence ID" value="GAA1126500.1"/>
    <property type="molecule type" value="Genomic_DNA"/>
</dbReference>
<reference evidence="2" key="1">
    <citation type="journal article" date="2019" name="Int. J. Syst. Evol. Microbiol.">
        <title>The Global Catalogue of Microorganisms (GCM) 10K type strain sequencing project: providing services to taxonomists for standard genome sequencing and annotation.</title>
        <authorList>
            <consortium name="The Broad Institute Genomics Platform"/>
            <consortium name="The Broad Institute Genome Sequencing Center for Infectious Disease"/>
            <person name="Wu L."/>
            <person name="Ma J."/>
        </authorList>
    </citation>
    <scope>NUCLEOTIDE SEQUENCE [LARGE SCALE GENOMIC DNA]</scope>
    <source>
        <strain evidence="2">JCM 13002</strain>
    </source>
</reference>
<name>A0ABP4EU65_9ACTN</name>
<gene>
    <name evidence="1" type="ORF">GCM10009663_75980</name>
</gene>
<evidence type="ECO:0000313" key="1">
    <source>
        <dbReference type="EMBL" id="GAA1126500.1"/>
    </source>
</evidence>
<dbReference type="Gene3D" id="1.25.10.10">
    <property type="entry name" value="Leucine-rich Repeat Variant"/>
    <property type="match status" value="1"/>
</dbReference>
<dbReference type="InterPro" id="IPR011989">
    <property type="entry name" value="ARM-like"/>
</dbReference>
<dbReference type="SUPFAM" id="SSF48371">
    <property type="entry name" value="ARM repeat"/>
    <property type="match status" value="1"/>
</dbReference>
<evidence type="ECO:0008006" key="3">
    <source>
        <dbReference type="Google" id="ProtNLM"/>
    </source>
</evidence>
<dbReference type="Proteomes" id="UP001499987">
    <property type="component" value="Unassembled WGS sequence"/>
</dbReference>